<name>A0A2H0RBB0_UNCKA</name>
<dbReference type="EMBL" id="PCXU01000014">
    <property type="protein sequence ID" value="PIR43656.1"/>
    <property type="molecule type" value="Genomic_DNA"/>
</dbReference>
<reference evidence="1 2" key="1">
    <citation type="submission" date="2017-09" db="EMBL/GenBank/DDBJ databases">
        <title>Depth-based differentiation of microbial function through sediment-hosted aquifers and enrichment of novel symbionts in the deep terrestrial subsurface.</title>
        <authorList>
            <person name="Probst A.J."/>
            <person name="Ladd B."/>
            <person name="Jarett J.K."/>
            <person name="Geller-Mcgrath D.E."/>
            <person name="Sieber C.M."/>
            <person name="Emerson J.B."/>
            <person name="Anantharaman K."/>
            <person name="Thomas B.C."/>
            <person name="Malmstrom R."/>
            <person name="Stieglmeier M."/>
            <person name="Klingl A."/>
            <person name="Woyke T."/>
            <person name="Ryan C.M."/>
            <person name="Banfield J.F."/>
        </authorList>
    </citation>
    <scope>NUCLEOTIDE SEQUENCE [LARGE SCALE GENOMIC DNA]</scope>
    <source>
        <strain evidence="1">CG10_big_fil_rev_8_21_14_0_10_32_10</strain>
    </source>
</reference>
<accession>A0A2H0RBB0</accession>
<evidence type="ECO:0000313" key="2">
    <source>
        <dbReference type="Proteomes" id="UP000230214"/>
    </source>
</evidence>
<evidence type="ECO:0000313" key="1">
    <source>
        <dbReference type="EMBL" id="PIR43656.1"/>
    </source>
</evidence>
<organism evidence="1 2">
    <name type="scientific">candidate division WWE3 bacterium CG10_big_fil_rev_8_21_14_0_10_32_10</name>
    <dbReference type="NCBI Taxonomy" id="1975090"/>
    <lineage>
        <taxon>Bacteria</taxon>
        <taxon>Katanobacteria</taxon>
    </lineage>
</organism>
<gene>
    <name evidence="1" type="ORF">COV24_01635</name>
</gene>
<dbReference type="AlphaFoldDB" id="A0A2H0RBB0"/>
<comment type="caution">
    <text evidence="1">The sequence shown here is derived from an EMBL/GenBank/DDBJ whole genome shotgun (WGS) entry which is preliminary data.</text>
</comment>
<protein>
    <submittedName>
        <fullName evidence="1">Uncharacterized protein</fullName>
    </submittedName>
</protein>
<dbReference type="Proteomes" id="UP000230214">
    <property type="component" value="Unassembled WGS sequence"/>
</dbReference>
<sequence>MPDYYDSLLLNPPEDSLNRSVKIFYKNMLGEERAESRKELRVMFPDLPWSKDFKKSESLAIWKNLTNEEQKFLYLQSPKGYSIAKRFVAPFIQALEKSSYNSEFSLQSYALYTTLLNANQLQGKNYNNNFLLALASLEAVRSGKLNLWRFVCLPELNIYISQGKFIEWSCIFDTKRYDTLSPAISYDQKIVDSIVKNTLIDPTINLVFNDWEGLFLRTISNNVNLYFSLDLLERKKAQASLKYVRSSIIKWVKSKTKYPYNIMFISDFIDFDSFVDAMDSLSMESFELYKGIFNEELEFVNKSEPNIGTLEKELKAMRRIRQYAVEGSVIGSSFLGQGVFLAAEYPVQQVWNKLTLLQPLSALFYVKDKDVRNI</sequence>
<proteinExistence type="predicted"/>